<accession>A0A1J9PT52</accession>
<dbReference type="VEuPathDB" id="FungiDB:AJ78_00955"/>
<evidence type="ECO:0000256" key="1">
    <source>
        <dbReference type="ARBA" id="ARBA00004123"/>
    </source>
</evidence>
<feature type="region of interest" description="Disordered" evidence="6">
    <location>
        <begin position="1"/>
        <end position="149"/>
    </location>
</feature>
<dbReference type="OrthoDB" id="1924577at2759"/>
<comment type="subcellular location">
    <subcellularLocation>
        <location evidence="1">Nucleus</location>
    </subcellularLocation>
</comment>
<dbReference type="Pfam" id="PF09368">
    <property type="entry name" value="Sas10"/>
    <property type="match status" value="1"/>
</dbReference>
<dbReference type="EMBL" id="LGRN01000018">
    <property type="protein sequence ID" value="OJD19082.1"/>
    <property type="molecule type" value="Genomic_DNA"/>
</dbReference>
<evidence type="ECO:0000256" key="6">
    <source>
        <dbReference type="SAM" id="MobiDB-lite"/>
    </source>
</evidence>
<evidence type="ECO:0000256" key="4">
    <source>
        <dbReference type="ARBA" id="ARBA00023242"/>
    </source>
</evidence>
<gene>
    <name evidence="8" type="ORF">AJ78_00955</name>
</gene>
<feature type="compositionally biased region" description="Acidic residues" evidence="6">
    <location>
        <begin position="122"/>
        <end position="136"/>
    </location>
</feature>
<feature type="compositionally biased region" description="Acidic residues" evidence="6">
    <location>
        <begin position="347"/>
        <end position="356"/>
    </location>
</feature>
<proteinExistence type="inferred from homology"/>
<feature type="region of interest" description="Disordered" evidence="6">
    <location>
        <begin position="480"/>
        <end position="563"/>
    </location>
</feature>
<dbReference type="Proteomes" id="UP000182235">
    <property type="component" value="Unassembled WGS sequence"/>
</dbReference>
<dbReference type="GO" id="GO:0000462">
    <property type="term" value="P:maturation of SSU-rRNA from tricistronic rRNA transcript (SSU-rRNA, 5.8S rRNA, LSU-rRNA)"/>
    <property type="evidence" value="ECO:0007669"/>
    <property type="project" value="TreeGrafter"/>
</dbReference>
<feature type="compositionally biased region" description="Basic and acidic residues" evidence="6">
    <location>
        <begin position="38"/>
        <end position="52"/>
    </location>
</feature>
<dbReference type="InterPro" id="IPR018972">
    <property type="entry name" value="Sas10_C_dom"/>
</dbReference>
<keyword evidence="5" id="KW-0175">Coiled coil</keyword>
<keyword evidence="3" id="KW-0597">Phosphoprotein</keyword>
<feature type="region of interest" description="Disordered" evidence="6">
    <location>
        <begin position="428"/>
        <end position="455"/>
    </location>
</feature>
<dbReference type="PANTHER" id="PTHR13237">
    <property type="entry name" value="SOMETHING ABOUT SILENCING PROTEIN 10-RELATED"/>
    <property type="match status" value="1"/>
</dbReference>
<keyword evidence="4" id="KW-0539">Nucleus</keyword>
<dbReference type="PANTHER" id="PTHR13237:SF8">
    <property type="entry name" value="SOMETHING ABOUT SILENCING PROTEIN 10"/>
    <property type="match status" value="1"/>
</dbReference>
<name>A0A1J9PT52_9EURO</name>
<evidence type="ECO:0000259" key="7">
    <source>
        <dbReference type="Pfam" id="PF09368"/>
    </source>
</evidence>
<feature type="compositionally biased region" description="Acidic residues" evidence="6">
    <location>
        <begin position="526"/>
        <end position="536"/>
    </location>
</feature>
<evidence type="ECO:0000256" key="5">
    <source>
        <dbReference type="SAM" id="Coils"/>
    </source>
</evidence>
<keyword evidence="9" id="KW-1185">Reference proteome</keyword>
<dbReference type="AlphaFoldDB" id="A0A1J9PT52"/>
<protein>
    <recommendedName>
        <fullName evidence="7">Sas10 C-terminal domain-containing protein</fullName>
    </recommendedName>
</protein>
<feature type="region of interest" description="Disordered" evidence="6">
    <location>
        <begin position="347"/>
        <end position="414"/>
    </location>
</feature>
<evidence type="ECO:0000256" key="2">
    <source>
        <dbReference type="ARBA" id="ARBA00010979"/>
    </source>
</evidence>
<reference evidence="8 9" key="1">
    <citation type="submission" date="2015-07" db="EMBL/GenBank/DDBJ databases">
        <title>Emmonsia species relationships and genome sequence.</title>
        <authorList>
            <consortium name="The Broad Institute Genomics Platform"/>
            <person name="Cuomo C.A."/>
            <person name="Munoz J.F."/>
            <person name="Imamovic A."/>
            <person name="Priest M.E."/>
            <person name="Young S."/>
            <person name="Clay O.K."/>
            <person name="McEwen J.G."/>
        </authorList>
    </citation>
    <scope>NUCLEOTIDE SEQUENCE [LARGE SCALE GENOMIC DNA]</scope>
    <source>
        <strain evidence="8 9">UAMH 9510</strain>
    </source>
</reference>
<feature type="compositionally biased region" description="Basic and acidic residues" evidence="6">
    <location>
        <begin position="397"/>
        <end position="414"/>
    </location>
</feature>
<dbReference type="STRING" id="1447872.A0A1J9PT52"/>
<sequence length="677" mass="76511">MGKKRKASRLSSAKQSAPDQNSKFAADTRFADSEDEFEQGRDRILLEEAPEAKRRRKLAEQEEFFQASDEEVLGYQSESIDDEDFDDADVDDEEGEEEDQEDARRSTLKQLKLRRRDAASLTDDDEDGEGGADEDEGMKGWGSSKKDYYDADVIETEADALEEEAEAKKIQQQRLQALNEADFGFDETEWAISRKDGQHDHKQENNVVTEVLPELQVTDDMSVEERRKILKQRYPEFEPISKDFLHLQSIHEELASAVQDAGHFANDASKSYHNDDYVPLPVVKFRALSTYLGCISMYLFLLTSPSRNGETRLALSPAELREHPVMETLVNCKRQWEEVKDVQQIEDSEIESEYSVDDDRISPVSEPPTRVAEKKTKPLEPIPATKSKKTKAQMAAEDARALAEKKRAEKLRQTETELADLSRILDSRTTKKVSKQTKTSKPKDNDNDSDFGDETTLDALEAEEKAKKKKSLRFYTSQIAQKANKRDAAGRDAGGDTDLPYRERLKDRQARLNAQAEKRGQRAVDDLQELGGDSDEDDHRLAREVRGDGENGDRAGSDSDDYYDMVAARSKQKKAEKKTLAEAHAEAAREGGRVEIQEAIGEDGKRAITYAIEKNKGLAPKRNKDVRNPRVKKRKKYEEKKKKLGSIRQVYKGGEGRGGYGGELTGIKTNLVKSVKL</sequence>
<feature type="domain" description="Sas10 C-terminal" evidence="7">
    <location>
        <begin position="602"/>
        <end position="677"/>
    </location>
</feature>
<dbReference type="Pfam" id="PF04000">
    <property type="entry name" value="Sas10_Utp3"/>
    <property type="match status" value="1"/>
</dbReference>
<dbReference type="InterPro" id="IPR007146">
    <property type="entry name" value="Sas10/Utp3/C1D"/>
</dbReference>
<feature type="compositionally biased region" description="Basic and acidic residues" evidence="6">
    <location>
        <begin position="537"/>
        <end position="557"/>
    </location>
</feature>
<evidence type="ECO:0000313" key="8">
    <source>
        <dbReference type="EMBL" id="OJD19082.1"/>
    </source>
</evidence>
<feature type="coiled-coil region" evidence="5">
    <location>
        <begin position="151"/>
        <end position="181"/>
    </location>
</feature>
<organism evidence="8 9">
    <name type="scientific">Emergomyces pasteurianus Ep9510</name>
    <dbReference type="NCBI Taxonomy" id="1447872"/>
    <lineage>
        <taxon>Eukaryota</taxon>
        <taxon>Fungi</taxon>
        <taxon>Dikarya</taxon>
        <taxon>Ascomycota</taxon>
        <taxon>Pezizomycotina</taxon>
        <taxon>Eurotiomycetes</taxon>
        <taxon>Eurotiomycetidae</taxon>
        <taxon>Onygenales</taxon>
        <taxon>Ajellomycetaceae</taxon>
        <taxon>Emergomyces</taxon>
    </lineage>
</organism>
<feature type="region of interest" description="Disordered" evidence="6">
    <location>
        <begin position="620"/>
        <end position="643"/>
    </location>
</feature>
<comment type="caution">
    <text evidence="8">The sequence shown here is derived from an EMBL/GenBank/DDBJ whole genome shotgun (WGS) entry which is preliminary data.</text>
</comment>
<feature type="compositionally biased region" description="Acidic residues" evidence="6">
    <location>
        <begin position="79"/>
        <end position="101"/>
    </location>
</feature>
<comment type="similarity">
    <text evidence="2">Belongs to the SAS10 family.</text>
</comment>
<feature type="compositionally biased region" description="Basic residues" evidence="6">
    <location>
        <begin position="430"/>
        <end position="440"/>
    </location>
</feature>
<evidence type="ECO:0000256" key="3">
    <source>
        <dbReference type="ARBA" id="ARBA00022553"/>
    </source>
</evidence>
<evidence type="ECO:0000313" key="9">
    <source>
        <dbReference type="Proteomes" id="UP000182235"/>
    </source>
</evidence>
<dbReference type="GO" id="GO:0032040">
    <property type="term" value="C:small-subunit processome"/>
    <property type="evidence" value="ECO:0007669"/>
    <property type="project" value="TreeGrafter"/>
</dbReference>
<feature type="compositionally biased region" description="Basic and acidic residues" evidence="6">
    <location>
        <begin position="484"/>
        <end position="525"/>
    </location>
</feature>